<dbReference type="RefSeq" id="WP_058483864.1">
    <property type="nucleotide sequence ID" value="NZ_CAAAII010000018.1"/>
</dbReference>
<dbReference type="Proteomes" id="UP000054877">
    <property type="component" value="Unassembled WGS sequence"/>
</dbReference>
<keyword evidence="2" id="KW-1185">Reference proteome</keyword>
<evidence type="ECO:0000313" key="2">
    <source>
        <dbReference type="Proteomes" id="UP000054877"/>
    </source>
</evidence>
<dbReference type="EMBL" id="LNYX01000030">
    <property type="protein sequence ID" value="KTD62095.1"/>
    <property type="molecule type" value="Genomic_DNA"/>
</dbReference>
<dbReference type="STRING" id="452.Lspi_1945"/>
<evidence type="ECO:0000313" key="1">
    <source>
        <dbReference type="EMBL" id="KTD62095.1"/>
    </source>
</evidence>
<dbReference type="Gene3D" id="2.60.120.620">
    <property type="entry name" value="q2cbj1_9rhob like domain"/>
    <property type="match status" value="1"/>
</dbReference>
<gene>
    <name evidence="1" type="ORF">Lspi_1945</name>
</gene>
<dbReference type="OrthoDB" id="7066891at2"/>
<name>A0A0W0YZN4_LEGSP</name>
<comment type="caution">
    <text evidence="1">The sequence shown here is derived from an EMBL/GenBank/DDBJ whole genome shotgun (WGS) entry which is preliminary data.</text>
</comment>
<organism evidence="1 2">
    <name type="scientific">Legionella spiritensis</name>
    <dbReference type="NCBI Taxonomy" id="452"/>
    <lineage>
        <taxon>Bacteria</taxon>
        <taxon>Pseudomonadati</taxon>
        <taxon>Pseudomonadota</taxon>
        <taxon>Gammaproteobacteria</taxon>
        <taxon>Legionellales</taxon>
        <taxon>Legionellaceae</taxon>
        <taxon>Legionella</taxon>
    </lineage>
</organism>
<reference evidence="1 2" key="1">
    <citation type="submission" date="2015-11" db="EMBL/GenBank/DDBJ databases">
        <title>Genomic analysis of 38 Legionella species identifies large and diverse effector repertoires.</title>
        <authorList>
            <person name="Burstein D."/>
            <person name="Amaro F."/>
            <person name="Zusman T."/>
            <person name="Lifshitz Z."/>
            <person name="Cohen O."/>
            <person name="Gilbert J.A."/>
            <person name="Pupko T."/>
            <person name="Shuman H.A."/>
            <person name="Segal G."/>
        </authorList>
    </citation>
    <scope>NUCLEOTIDE SEQUENCE [LARGE SCALE GENOMIC DNA]</scope>
    <source>
        <strain evidence="1 2">Mt.St.Helens-9</strain>
    </source>
</reference>
<sequence>MMERWHQALEEFDCKGFVVIPKFFDDNAIELFTSDFQEAIQIPGESFPVVNVSRRLKPFILEKVHPVMAIMHLKTRLKTIDLLRGASYFSTGHGVHFPWHQDAKSYFLLQEAFNYLNLYIPVMKPVAEKSNLKIIPFDVLGGISDTLAQKLQGRGATAAFVQDGHTLFYDNINDKKLGKLDVNLDDLAITPALNAGDLLMMRGDILHCTQDNDTQRVALSIRLMHSQDHVVKQHIHECGWYKLRMMLKNSSLFLALMACFDECGREEISVGEVMDYLTQKGLDGFRD</sequence>
<protein>
    <recommendedName>
        <fullName evidence="3">Phytanoyl-CoA dioxygenase (PhyH)</fullName>
    </recommendedName>
</protein>
<dbReference type="SUPFAM" id="SSF51197">
    <property type="entry name" value="Clavaminate synthase-like"/>
    <property type="match status" value="1"/>
</dbReference>
<dbReference type="PATRIC" id="fig|452.5.peg.2139"/>
<proteinExistence type="predicted"/>
<evidence type="ECO:0008006" key="3">
    <source>
        <dbReference type="Google" id="ProtNLM"/>
    </source>
</evidence>
<accession>A0A0W0YZN4</accession>
<dbReference type="AlphaFoldDB" id="A0A0W0YZN4"/>